<evidence type="ECO:0000313" key="2">
    <source>
        <dbReference type="Proteomes" id="UP000541444"/>
    </source>
</evidence>
<sequence>PRDTSPLTIKSQENTLHLLPCKDQLFTSPQEIPTNMEFSILIISSHRFIREEKNKRSIKNPKITSKKTMLHTFFLKL</sequence>
<evidence type="ECO:0000313" key="1">
    <source>
        <dbReference type="EMBL" id="KAF6163121.1"/>
    </source>
</evidence>
<reference evidence="1 2" key="1">
    <citation type="journal article" date="2020" name="IScience">
        <title>Genome Sequencing of the Endangered Kingdonia uniflora (Circaeasteraceae, Ranunculales) Reveals Potential Mechanisms of Evolutionary Specialization.</title>
        <authorList>
            <person name="Sun Y."/>
            <person name="Deng T."/>
            <person name="Zhang A."/>
            <person name="Moore M.J."/>
            <person name="Landis J.B."/>
            <person name="Lin N."/>
            <person name="Zhang H."/>
            <person name="Zhang X."/>
            <person name="Huang J."/>
            <person name="Zhang X."/>
            <person name="Sun H."/>
            <person name="Wang H."/>
        </authorList>
    </citation>
    <scope>NUCLEOTIDE SEQUENCE [LARGE SCALE GENOMIC DNA]</scope>
    <source>
        <strain evidence="1">TB1705</strain>
        <tissue evidence="1">Leaf</tissue>
    </source>
</reference>
<accession>A0A7J7N7B2</accession>
<dbReference type="AlphaFoldDB" id="A0A7J7N7B2"/>
<name>A0A7J7N7B2_9MAGN</name>
<organism evidence="1 2">
    <name type="scientific">Kingdonia uniflora</name>
    <dbReference type="NCBI Taxonomy" id="39325"/>
    <lineage>
        <taxon>Eukaryota</taxon>
        <taxon>Viridiplantae</taxon>
        <taxon>Streptophyta</taxon>
        <taxon>Embryophyta</taxon>
        <taxon>Tracheophyta</taxon>
        <taxon>Spermatophyta</taxon>
        <taxon>Magnoliopsida</taxon>
        <taxon>Ranunculales</taxon>
        <taxon>Circaeasteraceae</taxon>
        <taxon>Kingdonia</taxon>
    </lineage>
</organism>
<feature type="non-terminal residue" evidence="1">
    <location>
        <position position="1"/>
    </location>
</feature>
<dbReference type="Proteomes" id="UP000541444">
    <property type="component" value="Unassembled WGS sequence"/>
</dbReference>
<feature type="non-terminal residue" evidence="1">
    <location>
        <position position="77"/>
    </location>
</feature>
<proteinExistence type="predicted"/>
<gene>
    <name evidence="1" type="ORF">GIB67_024985</name>
</gene>
<dbReference type="EMBL" id="JACGCM010000999">
    <property type="protein sequence ID" value="KAF6163121.1"/>
    <property type="molecule type" value="Genomic_DNA"/>
</dbReference>
<keyword evidence="2" id="KW-1185">Reference proteome</keyword>
<protein>
    <submittedName>
        <fullName evidence="1">Uncharacterized protein</fullName>
    </submittedName>
</protein>
<comment type="caution">
    <text evidence="1">The sequence shown here is derived from an EMBL/GenBank/DDBJ whole genome shotgun (WGS) entry which is preliminary data.</text>
</comment>